<dbReference type="STRING" id="454136.NIES2119_18165"/>
<evidence type="ECO:0000313" key="2">
    <source>
        <dbReference type="Proteomes" id="UP000185860"/>
    </source>
</evidence>
<accession>A0A1U7IGL8</accession>
<gene>
    <name evidence="1" type="ORF">NIES2119_18165</name>
</gene>
<dbReference type="InterPro" id="IPR032787">
    <property type="entry name" value="Prok-E2_D"/>
</dbReference>
<dbReference type="OrthoDB" id="460291at2"/>
<comment type="caution">
    <text evidence="1">The sequence shown here is derived from an EMBL/GenBank/DDBJ whole genome shotgun (WGS) entry which is preliminary data.</text>
</comment>
<dbReference type="Pfam" id="PF14460">
    <property type="entry name" value="Prok-E2_D"/>
    <property type="match status" value="1"/>
</dbReference>
<evidence type="ECO:0008006" key="3">
    <source>
        <dbReference type="Google" id="ProtNLM"/>
    </source>
</evidence>
<proteinExistence type="predicted"/>
<dbReference type="RefSeq" id="WP_073594907.1">
    <property type="nucleotide sequence ID" value="NZ_MRCE01000017.1"/>
</dbReference>
<name>A0A1U7IGL8_9CYAN</name>
<dbReference type="Proteomes" id="UP000185860">
    <property type="component" value="Unassembled WGS sequence"/>
</dbReference>
<reference evidence="1 2" key="1">
    <citation type="submission" date="2016-11" db="EMBL/GenBank/DDBJ databases">
        <title>Draft Genome Sequences of Nine Cyanobacterial Strains from Diverse Habitats.</title>
        <authorList>
            <person name="Zhu T."/>
            <person name="Hou S."/>
            <person name="Lu X."/>
            <person name="Hess W.R."/>
        </authorList>
    </citation>
    <scope>NUCLEOTIDE SEQUENCE [LARGE SCALE GENOMIC DNA]</scope>
    <source>
        <strain evidence="1 2">IAM M-71</strain>
    </source>
</reference>
<protein>
    <recommendedName>
        <fullName evidence="3">PRTRC system protein B</fullName>
    </recommendedName>
</protein>
<evidence type="ECO:0000313" key="1">
    <source>
        <dbReference type="EMBL" id="OKH36226.1"/>
    </source>
</evidence>
<sequence length="243" mass="27093">MESDIAAEIIREVLEIAPRKLSVIQAELLFIEGGTYIFHYQSGESSKYKCLSPTTLRAAFANTPIDSGWINPESGIVRWGTGRVGEWTIKFVPPQKHEINLLESKHLIPLPGMVFLGLKSDYWIWAIKGAKFDPEAEAFHVPLPNVYLHSYPSCGRICWGDNKPPVASPNTITNAWELFISSPFNGHLSDSKSRTQPSDVRVQIKKVVKRSSYPVKDLIGTNQTIAKLVAAITDDLPPRIGRL</sequence>
<organism evidence="1 2">
    <name type="scientific">[Phormidium ambiguum] IAM M-71</name>
    <dbReference type="NCBI Taxonomy" id="454136"/>
    <lineage>
        <taxon>Bacteria</taxon>
        <taxon>Bacillati</taxon>
        <taxon>Cyanobacteriota</taxon>
        <taxon>Cyanophyceae</taxon>
        <taxon>Oscillatoriophycideae</taxon>
        <taxon>Aerosakkonematales</taxon>
        <taxon>Aerosakkonemataceae</taxon>
        <taxon>Floridanema</taxon>
    </lineage>
</organism>
<dbReference type="AlphaFoldDB" id="A0A1U7IGL8"/>
<dbReference type="EMBL" id="MRCE01000017">
    <property type="protein sequence ID" value="OKH36226.1"/>
    <property type="molecule type" value="Genomic_DNA"/>
</dbReference>